<dbReference type="AlphaFoldDB" id="A0A9D4DI60"/>
<proteinExistence type="predicted"/>
<keyword evidence="2" id="KW-1185">Reference proteome</keyword>
<reference evidence="1" key="2">
    <citation type="submission" date="2020-11" db="EMBL/GenBank/DDBJ databases">
        <authorList>
            <person name="McCartney M.A."/>
            <person name="Auch B."/>
            <person name="Kono T."/>
            <person name="Mallez S."/>
            <person name="Becker A."/>
            <person name="Gohl D.M."/>
            <person name="Silverstein K.A.T."/>
            <person name="Koren S."/>
            <person name="Bechman K.B."/>
            <person name="Herman A."/>
            <person name="Abrahante J.E."/>
            <person name="Garbe J."/>
        </authorList>
    </citation>
    <scope>NUCLEOTIDE SEQUENCE</scope>
    <source>
        <strain evidence="1">Duluth1</strain>
        <tissue evidence="1">Whole animal</tissue>
    </source>
</reference>
<evidence type="ECO:0000313" key="1">
    <source>
        <dbReference type="EMBL" id="KAH3749251.1"/>
    </source>
</evidence>
<evidence type="ECO:0000313" key="2">
    <source>
        <dbReference type="Proteomes" id="UP000828390"/>
    </source>
</evidence>
<accession>A0A9D4DI60</accession>
<dbReference type="EMBL" id="JAIWYP010000010">
    <property type="protein sequence ID" value="KAH3749251.1"/>
    <property type="molecule type" value="Genomic_DNA"/>
</dbReference>
<protein>
    <submittedName>
        <fullName evidence="1">Uncharacterized protein</fullName>
    </submittedName>
</protein>
<dbReference type="Proteomes" id="UP000828390">
    <property type="component" value="Unassembled WGS sequence"/>
</dbReference>
<comment type="caution">
    <text evidence="1">The sequence shown here is derived from an EMBL/GenBank/DDBJ whole genome shotgun (WGS) entry which is preliminary data.</text>
</comment>
<reference evidence="1" key="1">
    <citation type="journal article" date="2019" name="bioRxiv">
        <title>The Genome of the Zebra Mussel, Dreissena polymorpha: A Resource for Invasive Species Research.</title>
        <authorList>
            <person name="McCartney M.A."/>
            <person name="Auch B."/>
            <person name="Kono T."/>
            <person name="Mallez S."/>
            <person name="Zhang Y."/>
            <person name="Obille A."/>
            <person name="Becker A."/>
            <person name="Abrahante J.E."/>
            <person name="Garbe J."/>
            <person name="Badalamenti J.P."/>
            <person name="Herman A."/>
            <person name="Mangelson H."/>
            <person name="Liachko I."/>
            <person name="Sullivan S."/>
            <person name="Sone E.D."/>
            <person name="Koren S."/>
            <person name="Silverstein K.A.T."/>
            <person name="Beckman K.B."/>
            <person name="Gohl D.M."/>
        </authorList>
    </citation>
    <scope>NUCLEOTIDE SEQUENCE</scope>
    <source>
        <strain evidence="1">Duluth1</strain>
        <tissue evidence="1">Whole animal</tissue>
    </source>
</reference>
<gene>
    <name evidence="1" type="ORF">DPMN_183744</name>
</gene>
<organism evidence="1 2">
    <name type="scientific">Dreissena polymorpha</name>
    <name type="common">Zebra mussel</name>
    <name type="synonym">Mytilus polymorpha</name>
    <dbReference type="NCBI Taxonomy" id="45954"/>
    <lineage>
        <taxon>Eukaryota</taxon>
        <taxon>Metazoa</taxon>
        <taxon>Spiralia</taxon>
        <taxon>Lophotrochozoa</taxon>
        <taxon>Mollusca</taxon>
        <taxon>Bivalvia</taxon>
        <taxon>Autobranchia</taxon>
        <taxon>Heteroconchia</taxon>
        <taxon>Euheterodonta</taxon>
        <taxon>Imparidentia</taxon>
        <taxon>Neoheterodontei</taxon>
        <taxon>Myida</taxon>
        <taxon>Dreissenoidea</taxon>
        <taxon>Dreissenidae</taxon>
        <taxon>Dreissena</taxon>
    </lineage>
</organism>
<sequence length="57" mass="6442">MPFGSTISCMIIVVPREILEPTKEEVDSLRVVMTTSQKSEPEMVTSVFFNIHKLMSP</sequence>
<name>A0A9D4DI60_DREPO</name>